<name>A0AAD2JGW8_9STRA</name>
<dbReference type="Pfam" id="PF03575">
    <property type="entry name" value="Peptidase_S51"/>
    <property type="match status" value="1"/>
</dbReference>
<comment type="similarity">
    <text evidence="1">Belongs to the peptidase S51 family.</text>
</comment>
<evidence type="ECO:0000256" key="4">
    <source>
        <dbReference type="ARBA" id="ARBA00022825"/>
    </source>
</evidence>
<proteinExistence type="inferred from homology"/>
<gene>
    <name evidence="6" type="ORF">CYCCA115_LOCUS11598</name>
</gene>
<evidence type="ECO:0000313" key="7">
    <source>
        <dbReference type="Proteomes" id="UP001295423"/>
    </source>
</evidence>
<dbReference type="PANTHER" id="PTHR20842">
    <property type="entry name" value="PROTEASE S51 ALPHA-ASPARTYL DIPEPTIDASE"/>
    <property type="match status" value="1"/>
</dbReference>
<accession>A0AAD2JGW8</accession>
<dbReference type="PANTHER" id="PTHR20842:SF0">
    <property type="entry name" value="ALPHA-ASPARTYL DIPEPTIDASE"/>
    <property type="match status" value="1"/>
</dbReference>
<feature type="region of interest" description="Disordered" evidence="5">
    <location>
        <begin position="251"/>
        <end position="272"/>
    </location>
</feature>
<keyword evidence="2" id="KW-0645">Protease</keyword>
<dbReference type="PROSITE" id="PS51257">
    <property type="entry name" value="PROKAR_LIPOPROTEIN"/>
    <property type="match status" value="1"/>
</dbReference>
<sequence length="512" mass="56348">MSRPLSPVLSAPTSGPAQSYFFFLLVATFSCCVNRCHALLPPAPATESSIQSSVISNNVVASFSRLSHYNGKILESRTNFRRRTTIRYATEKLAEVTKTSSDTSAPSSSSEAPKRRQLARGLLLSSFSDGLVPNPQALDFWMDSLVESMWNQYLQGLQEKVESSAKASPCCGPTDVDSVNQLLDAISDESSSSFTDEATKKTGQWKVKFQKLLEMQQHQQEQEQSGESLSLSSSPLELRFLYIPTAMYALRKDSTNSPGKQRQRARADGKKRRTQIVQLIQDQFANAYHEMNDCSDDDIKEQMKSSPVKALAVSFDLDDGSLKQPEGSKNTSKFPSTGMDALKDWKPNLIYVQGGNTFWLYHCMEKGGWRDALVDAVTVGDDNNNQAPAVYCGTSAGAILAGSLMETATWKGWDDPTVDPDRPNYEDWKGIAGLDLAGENVSVFPHMGEQWQDIVDGKMAQLNADTNDDGDHDSSDFSLPAPEVYCLRDDQAVCVNGSGSVLTRTLLEYAPE</sequence>
<evidence type="ECO:0000313" key="6">
    <source>
        <dbReference type="EMBL" id="CAJ1948401.1"/>
    </source>
</evidence>
<dbReference type="AlphaFoldDB" id="A0AAD2JGW8"/>
<dbReference type="InterPro" id="IPR029062">
    <property type="entry name" value="Class_I_gatase-like"/>
</dbReference>
<evidence type="ECO:0000256" key="2">
    <source>
        <dbReference type="ARBA" id="ARBA00022670"/>
    </source>
</evidence>
<comment type="caution">
    <text evidence="6">The sequence shown here is derived from an EMBL/GenBank/DDBJ whole genome shotgun (WGS) entry which is preliminary data.</text>
</comment>
<dbReference type="InterPro" id="IPR005320">
    <property type="entry name" value="Peptidase_S51"/>
</dbReference>
<keyword evidence="7" id="KW-1185">Reference proteome</keyword>
<dbReference type="Gene3D" id="3.40.50.880">
    <property type="match status" value="1"/>
</dbReference>
<evidence type="ECO:0000256" key="1">
    <source>
        <dbReference type="ARBA" id="ARBA00006534"/>
    </source>
</evidence>
<dbReference type="GO" id="GO:0006508">
    <property type="term" value="P:proteolysis"/>
    <property type="evidence" value="ECO:0007669"/>
    <property type="project" value="UniProtKB-KW"/>
</dbReference>
<reference evidence="6" key="1">
    <citation type="submission" date="2023-08" db="EMBL/GenBank/DDBJ databases">
        <authorList>
            <person name="Audoor S."/>
            <person name="Bilcke G."/>
        </authorList>
    </citation>
    <scope>NUCLEOTIDE SEQUENCE</scope>
</reference>
<dbReference type="GO" id="GO:0008236">
    <property type="term" value="F:serine-type peptidase activity"/>
    <property type="evidence" value="ECO:0007669"/>
    <property type="project" value="UniProtKB-KW"/>
</dbReference>
<keyword evidence="3" id="KW-0378">Hydrolase</keyword>
<evidence type="ECO:0000256" key="5">
    <source>
        <dbReference type="SAM" id="MobiDB-lite"/>
    </source>
</evidence>
<evidence type="ECO:0000256" key="3">
    <source>
        <dbReference type="ARBA" id="ARBA00022801"/>
    </source>
</evidence>
<feature type="compositionally biased region" description="Basic residues" evidence="5">
    <location>
        <begin position="261"/>
        <end position="272"/>
    </location>
</feature>
<dbReference type="Proteomes" id="UP001295423">
    <property type="component" value="Unassembled WGS sequence"/>
</dbReference>
<dbReference type="EMBL" id="CAKOGP040001747">
    <property type="protein sequence ID" value="CAJ1948401.1"/>
    <property type="molecule type" value="Genomic_DNA"/>
</dbReference>
<organism evidence="6 7">
    <name type="scientific">Cylindrotheca closterium</name>
    <dbReference type="NCBI Taxonomy" id="2856"/>
    <lineage>
        <taxon>Eukaryota</taxon>
        <taxon>Sar</taxon>
        <taxon>Stramenopiles</taxon>
        <taxon>Ochrophyta</taxon>
        <taxon>Bacillariophyta</taxon>
        <taxon>Bacillariophyceae</taxon>
        <taxon>Bacillariophycidae</taxon>
        <taxon>Bacillariales</taxon>
        <taxon>Bacillariaceae</taxon>
        <taxon>Cylindrotheca</taxon>
    </lineage>
</organism>
<keyword evidence="4" id="KW-0720">Serine protease</keyword>
<protein>
    <submittedName>
        <fullName evidence="6">Uncharacterized protein</fullName>
    </submittedName>
</protein>